<keyword evidence="10" id="KW-0472">Membrane</keyword>
<gene>
    <name evidence="12" type="ORF">RFI_22003</name>
</gene>
<keyword evidence="2" id="KW-0963">Cytoplasm</keyword>
<evidence type="ECO:0000313" key="13">
    <source>
        <dbReference type="Proteomes" id="UP000023152"/>
    </source>
</evidence>
<dbReference type="EMBL" id="ASPP01019202">
    <property type="protein sequence ID" value="ETO15358.1"/>
    <property type="molecule type" value="Genomic_DNA"/>
</dbReference>
<dbReference type="Pfam" id="PF00173">
    <property type="entry name" value="Cyt-b5"/>
    <property type="match status" value="1"/>
</dbReference>
<feature type="domain" description="Cytochrome b5 heme-binding" evidence="11">
    <location>
        <begin position="162"/>
        <end position="240"/>
    </location>
</feature>
<dbReference type="Gene3D" id="3.10.120.10">
    <property type="entry name" value="Cytochrome b5-like heme/steroid binding domain"/>
    <property type="match status" value="1"/>
</dbReference>
<reference evidence="12 13" key="1">
    <citation type="journal article" date="2013" name="Curr. Biol.">
        <title>The Genome of the Foraminiferan Reticulomyxa filosa.</title>
        <authorList>
            <person name="Glockner G."/>
            <person name="Hulsmann N."/>
            <person name="Schleicher M."/>
            <person name="Noegel A.A."/>
            <person name="Eichinger L."/>
            <person name="Gallinger C."/>
            <person name="Pawlowski J."/>
            <person name="Sierra R."/>
            <person name="Euteneuer U."/>
            <person name="Pillet L."/>
            <person name="Moustafa A."/>
            <person name="Platzer M."/>
            <person name="Groth M."/>
            <person name="Szafranski K."/>
            <person name="Schliwa M."/>
        </authorList>
    </citation>
    <scope>NUCLEOTIDE SEQUENCE [LARGE SCALE GENOMIC DNA]</scope>
</reference>
<evidence type="ECO:0000256" key="5">
    <source>
        <dbReference type="ARBA" id="ARBA00023004"/>
    </source>
</evidence>
<dbReference type="SUPFAM" id="SSF55856">
    <property type="entry name" value="Cytochrome b5-like heme/steroid binding domain"/>
    <property type="match status" value="1"/>
</dbReference>
<evidence type="ECO:0000256" key="8">
    <source>
        <dbReference type="ARBA" id="ARBA00040649"/>
    </source>
</evidence>
<sequence>MINKLPRKSNDSEKHKKELYDTRLSSTIVAKKTVLCYCEKDNCISMHIMKNSEYEKCNNITKETNASTQFLKDLPNRFYFNISLHISYTRLCIPLSASVILLLITPAHNCYEQKNISCFLFTMIDNKIAKNTKNDLRFKIESSRKINPLIEEFKNNKSGTTPRWYTQEEISQHNIGWDCWIVIFNKVYDISSLLKENRSLLSRPLLKFAGCDISSWFDEHTKEVKTYIEEKSERQVSYLPHGRFLHVPPNDPVTDWSVDFDIQWWKDWKYVIGLQTSKSRHIRIINTLTGQSHTLQVCKEEPLGDIQTFRYNCINNNSHKYIWKFQQTSLDMTKTLEENGVIDNEQLFEQLDITEEYFPAICLEFKDELDMFHFCTIFFRTFNYILCVHIIMFLFNYYKYIIPYTSAQKKYIH</sequence>
<keyword evidence="6" id="KW-0206">Cytoskeleton</keyword>
<keyword evidence="7" id="KW-0966">Cell projection</keyword>
<name>X6MMZ2_RETFI</name>
<dbReference type="GO" id="GO:0046872">
    <property type="term" value="F:metal ion binding"/>
    <property type="evidence" value="ECO:0007669"/>
    <property type="project" value="UniProtKB-KW"/>
</dbReference>
<protein>
    <recommendedName>
        <fullName evidence="8">Cytochrome b5 domain-containing protein 1</fullName>
    </recommendedName>
</protein>
<evidence type="ECO:0000256" key="9">
    <source>
        <dbReference type="ARBA" id="ARBA00046139"/>
    </source>
</evidence>
<dbReference type="Proteomes" id="UP000023152">
    <property type="component" value="Unassembled WGS sequence"/>
</dbReference>
<evidence type="ECO:0000256" key="10">
    <source>
        <dbReference type="SAM" id="Phobius"/>
    </source>
</evidence>
<dbReference type="OrthoDB" id="260091at2759"/>
<comment type="caution">
    <text evidence="12">The sequence shown here is derived from an EMBL/GenBank/DDBJ whole genome shotgun (WGS) entry which is preliminary data.</text>
</comment>
<keyword evidence="5" id="KW-0408">Iron</keyword>
<evidence type="ECO:0000313" key="12">
    <source>
        <dbReference type="EMBL" id="ETO15358.1"/>
    </source>
</evidence>
<evidence type="ECO:0000259" key="11">
    <source>
        <dbReference type="PROSITE" id="PS50255"/>
    </source>
</evidence>
<keyword evidence="10" id="KW-1133">Transmembrane helix</keyword>
<comment type="function">
    <text evidence="9">Radial spoke stalk protein that binds heme under oxidizing conditions. Required for the coordinated beating of multiple cilia maybe by functioning in a redox signaling pathway.</text>
</comment>
<keyword evidence="13" id="KW-1185">Reference proteome</keyword>
<proteinExistence type="predicted"/>
<comment type="subcellular location">
    <subcellularLocation>
        <location evidence="1">Cytoplasm</location>
        <location evidence="1">Cytoskeleton</location>
        <location evidence="1">Cilium axoneme</location>
    </subcellularLocation>
</comment>
<keyword evidence="3" id="KW-0349">Heme</keyword>
<evidence type="ECO:0000256" key="1">
    <source>
        <dbReference type="ARBA" id="ARBA00004430"/>
    </source>
</evidence>
<dbReference type="PANTHER" id="PTHR21281:SF0">
    <property type="entry name" value="CYTOCHROME B5 DOMAIN-CONTAINING PROTEIN 1"/>
    <property type="match status" value="1"/>
</dbReference>
<dbReference type="SMART" id="SM01117">
    <property type="entry name" value="Cyt-b5"/>
    <property type="match status" value="1"/>
</dbReference>
<evidence type="ECO:0000256" key="7">
    <source>
        <dbReference type="ARBA" id="ARBA00023273"/>
    </source>
</evidence>
<organism evidence="12 13">
    <name type="scientific">Reticulomyxa filosa</name>
    <dbReference type="NCBI Taxonomy" id="46433"/>
    <lineage>
        <taxon>Eukaryota</taxon>
        <taxon>Sar</taxon>
        <taxon>Rhizaria</taxon>
        <taxon>Retaria</taxon>
        <taxon>Foraminifera</taxon>
        <taxon>Monothalamids</taxon>
        <taxon>Reticulomyxidae</taxon>
        <taxon>Reticulomyxa</taxon>
    </lineage>
</organism>
<keyword evidence="10" id="KW-0812">Transmembrane</keyword>
<evidence type="ECO:0000256" key="4">
    <source>
        <dbReference type="ARBA" id="ARBA00022723"/>
    </source>
</evidence>
<dbReference type="AlphaFoldDB" id="X6MMZ2"/>
<dbReference type="InterPro" id="IPR001199">
    <property type="entry name" value="Cyt_B5-like_heme/steroid-bd"/>
</dbReference>
<keyword evidence="4" id="KW-0479">Metal-binding</keyword>
<dbReference type="InterPro" id="IPR036400">
    <property type="entry name" value="Cyt_B5-like_heme/steroid_sf"/>
</dbReference>
<feature type="transmembrane region" description="Helical" evidence="10">
    <location>
        <begin position="377"/>
        <end position="398"/>
    </location>
</feature>
<dbReference type="PROSITE" id="PS50255">
    <property type="entry name" value="CYTOCHROME_B5_2"/>
    <property type="match status" value="1"/>
</dbReference>
<evidence type="ECO:0000256" key="3">
    <source>
        <dbReference type="ARBA" id="ARBA00022617"/>
    </source>
</evidence>
<accession>X6MMZ2</accession>
<dbReference type="PANTHER" id="PTHR21281">
    <property type="entry name" value="CYTOCHROME B5 DOMAIN-CONTAINING PROTEIN 1"/>
    <property type="match status" value="1"/>
</dbReference>
<evidence type="ECO:0000256" key="2">
    <source>
        <dbReference type="ARBA" id="ARBA00022490"/>
    </source>
</evidence>
<dbReference type="GO" id="GO:0005930">
    <property type="term" value="C:axoneme"/>
    <property type="evidence" value="ECO:0007669"/>
    <property type="project" value="UniProtKB-SubCell"/>
</dbReference>
<dbReference type="InterPro" id="IPR052320">
    <property type="entry name" value="Cytochrome_b5_domain"/>
</dbReference>
<evidence type="ECO:0000256" key="6">
    <source>
        <dbReference type="ARBA" id="ARBA00023212"/>
    </source>
</evidence>